<organism evidence="1 2">
    <name type="scientific">Sporolactobacillus mangiferae</name>
    <dbReference type="NCBI Taxonomy" id="2940498"/>
    <lineage>
        <taxon>Bacteria</taxon>
        <taxon>Bacillati</taxon>
        <taxon>Bacillota</taxon>
        <taxon>Bacilli</taxon>
        <taxon>Bacillales</taxon>
        <taxon>Sporolactobacillaceae</taxon>
        <taxon>Sporolactobacillus</taxon>
    </lineage>
</organism>
<evidence type="ECO:0000313" key="1">
    <source>
        <dbReference type="EMBL" id="MCL1631175.1"/>
    </source>
</evidence>
<comment type="caution">
    <text evidence="1">The sequence shown here is derived from an EMBL/GenBank/DDBJ whole genome shotgun (WGS) entry which is preliminary data.</text>
</comment>
<gene>
    <name evidence="1" type="ORF">M3N64_04335</name>
</gene>
<keyword evidence="2" id="KW-1185">Reference proteome</keyword>
<dbReference type="EMBL" id="JAMAST010000003">
    <property type="protein sequence ID" value="MCL1631175.1"/>
    <property type="molecule type" value="Genomic_DNA"/>
</dbReference>
<protein>
    <submittedName>
        <fullName evidence="1">Uncharacterized protein</fullName>
    </submittedName>
</protein>
<dbReference type="RefSeq" id="WP_249098635.1">
    <property type="nucleotide sequence ID" value="NZ_JAMAST010000003.1"/>
</dbReference>
<name>A0ABT0M8H6_9BACL</name>
<reference evidence="1 2" key="1">
    <citation type="submission" date="2022-05" db="EMBL/GenBank/DDBJ databases">
        <title>Sporolactobacillus sp nov CPB3-1, isolated from tree bark (Mangifera indica L.).</title>
        <authorList>
            <person name="Phuengjayaem S."/>
            <person name="Tanasupawat S."/>
        </authorList>
    </citation>
    <scope>NUCLEOTIDE SEQUENCE [LARGE SCALE GENOMIC DNA]</scope>
    <source>
        <strain evidence="1 2">CPB3-1</strain>
    </source>
</reference>
<proteinExistence type="predicted"/>
<sequence>MARFAFYHESIDNRTISDAYNKPTAIIEAADIEAASERFCQKYVLKQVDLEKLPEGEYRLYTRTTRPIWHRQEHVYDITSAD</sequence>
<evidence type="ECO:0000313" key="2">
    <source>
        <dbReference type="Proteomes" id="UP001203004"/>
    </source>
</evidence>
<accession>A0ABT0M8H6</accession>
<dbReference type="Proteomes" id="UP001203004">
    <property type="component" value="Unassembled WGS sequence"/>
</dbReference>